<name>A0AA41VX56_PAPNU</name>
<dbReference type="AlphaFoldDB" id="A0AA41VX56"/>
<sequence>FHRKDVLDMELSTEDAHLITGSVGNSCIIWGVCKAKTHLFHDDIAIFLSKISSHKCSSTSDSANTAYISSRKDLSRPALQLPASGKPVIAVRFCPIVFNLRARNSGEFFKLPYRYVFVVATLNSLYIYDTESVPPITIFAGLHYAAITDISCSPDAKYLALSSQDGYCTLVVFDGDDLGSPFTISEGKDENKNAVHQVPHEVITPNTVVEAESRANRNQKETKQVKGNKHRQSLLALQFQINLLRGA</sequence>
<evidence type="ECO:0000256" key="7">
    <source>
        <dbReference type="ARBA" id="ARBA00023242"/>
    </source>
</evidence>
<keyword evidence="5" id="KW-0156">Chromatin regulator</keyword>
<keyword evidence="10" id="KW-1185">Reference proteome</keyword>
<keyword evidence="2" id="KW-0853">WD repeat</keyword>
<dbReference type="GO" id="GO:0006281">
    <property type="term" value="P:DNA repair"/>
    <property type="evidence" value="ECO:0007669"/>
    <property type="project" value="UniProtKB-KW"/>
</dbReference>
<evidence type="ECO:0000259" key="8">
    <source>
        <dbReference type="Pfam" id="PF24105"/>
    </source>
</evidence>
<reference evidence="9" key="1">
    <citation type="submission" date="2022-03" db="EMBL/GenBank/DDBJ databases">
        <title>A functionally conserved STORR gene fusion in Papaver species that diverged 16.8 million years ago.</title>
        <authorList>
            <person name="Catania T."/>
        </authorList>
    </citation>
    <scope>NUCLEOTIDE SEQUENCE</scope>
    <source>
        <strain evidence="9">S-191538</strain>
    </source>
</reference>
<dbReference type="InterPro" id="IPR036322">
    <property type="entry name" value="WD40_repeat_dom_sf"/>
</dbReference>
<evidence type="ECO:0000313" key="9">
    <source>
        <dbReference type="EMBL" id="MCL7048880.1"/>
    </source>
</evidence>
<organism evidence="9 10">
    <name type="scientific">Papaver nudicaule</name>
    <name type="common">Iceland poppy</name>
    <dbReference type="NCBI Taxonomy" id="74823"/>
    <lineage>
        <taxon>Eukaryota</taxon>
        <taxon>Viridiplantae</taxon>
        <taxon>Streptophyta</taxon>
        <taxon>Embryophyta</taxon>
        <taxon>Tracheophyta</taxon>
        <taxon>Spermatophyta</taxon>
        <taxon>Magnoliopsida</taxon>
        <taxon>Ranunculales</taxon>
        <taxon>Papaveraceae</taxon>
        <taxon>Papaveroideae</taxon>
        <taxon>Papaver</taxon>
    </lineage>
</organism>
<keyword evidence="3" id="KW-0677">Repeat</keyword>
<dbReference type="GO" id="GO:0033186">
    <property type="term" value="C:CAF-1 complex"/>
    <property type="evidence" value="ECO:0007669"/>
    <property type="project" value="TreeGrafter"/>
</dbReference>
<keyword evidence="7" id="KW-0539">Nucleus</keyword>
<feature type="domain" description="CAF1B/HIR1 beta-propeller" evidence="8">
    <location>
        <begin position="59"/>
        <end position="178"/>
    </location>
</feature>
<evidence type="ECO:0000313" key="10">
    <source>
        <dbReference type="Proteomes" id="UP001177140"/>
    </source>
</evidence>
<evidence type="ECO:0000256" key="5">
    <source>
        <dbReference type="ARBA" id="ARBA00022853"/>
    </source>
</evidence>
<proteinExistence type="predicted"/>
<dbReference type="InterPro" id="IPR015943">
    <property type="entry name" value="WD40/YVTN_repeat-like_dom_sf"/>
</dbReference>
<evidence type="ECO:0000256" key="1">
    <source>
        <dbReference type="ARBA" id="ARBA00004123"/>
    </source>
</evidence>
<dbReference type="Gene3D" id="2.130.10.10">
    <property type="entry name" value="YVTN repeat-like/Quinoprotein amine dehydrogenase"/>
    <property type="match status" value="1"/>
</dbReference>
<dbReference type="GO" id="GO:0006334">
    <property type="term" value="P:nucleosome assembly"/>
    <property type="evidence" value="ECO:0007669"/>
    <property type="project" value="TreeGrafter"/>
</dbReference>
<evidence type="ECO:0000256" key="3">
    <source>
        <dbReference type="ARBA" id="ARBA00022737"/>
    </source>
</evidence>
<comment type="caution">
    <text evidence="9">The sequence shown here is derived from an EMBL/GenBank/DDBJ whole genome shotgun (WGS) entry which is preliminary data.</text>
</comment>
<dbReference type="PANTHER" id="PTHR15271">
    <property type="entry name" value="CHROMATIN ASSEMBLY FACTOR 1 SUBUNIT B"/>
    <property type="match status" value="1"/>
</dbReference>
<dbReference type="Pfam" id="PF24105">
    <property type="entry name" value="Beta-prop_CAF1B_HIR1"/>
    <property type="match status" value="1"/>
</dbReference>
<dbReference type="GO" id="GO:0005634">
    <property type="term" value="C:nucleus"/>
    <property type="evidence" value="ECO:0007669"/>
    <property type="project" value="UniProtKB-SubCell"/>
</dbReference>
<comment type="subcellular location">
    <subcellularLocation>
        <location evidence="1">Nucleus</location>
    </subcellularLocation>
</comment>
<dbReference type="SUPFAM" id="SSF50978">
    <property type="entry name" value="WD40 repeat-like"/>
    <property type="match status" value="1"/>
</dbReference>
<dbReference type="InterPro" id="IPR045145">
    <property type="entry name" value="PTHR15271"/>
</dbReference>
<keyword evidence="4" id="KW-0227">DNA damage</keyword>
<feature type="non-terminal residue" evidence="9">
    <location>
        <position position="247"/>
    </location>
</feature>
<gene>
    <name evidence="9" type="ORF">MKW94_028540</name>
</gene>
<dbReference type="PANTHER" id="PTHR15271:SF4">
    <property type="entry name" value="CHROMATIN ASSEMBLY FACTOR 1 SUBUNIT B"/>
    <property type="match status" value="1"/>
</dbReference>
<dbReference type="Proteomes" id="UP001177140">
    <property type="component" value="Unassembled WGS sequence"/>
</dbReference>
<dbReference type="InterPro" id="IPR055410">
    <property type="entry name" value="Beta-prop_CAF1B_HIR1"/>
</dbReference>
<evidence type="ECO:0000256" key="2">
    <source>
        <dbReference type="ARBA" id="ARBA00022574"/>
    </source>
</evidence>
<dbReference type="GO" id="GO:0006335">
    <property type="term" value="P:DNA replication-dependent chromatin assembly"/>
    <property type="evidence" value="ECO:0007669"/>
    <property type="project" value="InterPro"/>
</dbReference>
<protein>
    <recommendedName>
        <fullName evidence="8">CAF1B/HIR1 beta-propeller domain-containing protein</fullName>
    </recommendedName>
</protein>
<dbReference type="EMBL" id="JAJJMA010309421">
    <property type="protein sequence ID" value="MCL7048880.1"/>
    <property type="molecule type" value="Genomic_DNA"/>
</dbReference>
<keyword evidence="6" id="KW-0234">DNA repair</keyword>
<accession>A0AA41VX56</accession>
<evidence type="ECO:0000256" key="6">
    <source>
        <dbReference type="ARBA" id="ARBA00023204"/>
    </source>
</evidence>
<evidence type="ECO:0000256" key="4">
    <source>
        <dbReference type="ARBA" id="ARBA00022763"/>
    </source>
</evidence>